<proteinExistence type="inferred from homology"/>
<dbReference type="GO" id="GO:0003677">
    <property type="term" value="F:DNA binding"/>
    <property type="evidence" value="ECO:0007669"/>
    <property type="project" value="UniProtKB-KW"/>
</dbReference>
<reference evidence="7" key="2">
    <citation type="submission" date="2023-04" db="EMBL/GenBank/DDBJ databases">
        <authorList>
            <person name="Beletskiy A.V."/>
            <person name="Mardanov A.V."/>
            <person name="Ravin N.V."/>
        </authorList>
    </citation>
    <scope>NUCLEOTIDE SEQUENCE</scope>
    <source>
        <strain evidence="7">GKL-01</strain>
    </source>
</reference>
<feature type="domain" description="HTH lysR-type" evidence="6">
    <location>
        <begin position="2"/>
        <end position="59"/>
    </location>
</feature>
<evidence type="ECO:0000256" key="3">
    <source>
        <dbReference type="ARBA" id="ARBA00023125"/>
    </source>
</evidence>
<dbReference type="InterPro" id="IPR000847">
    <property type="entry name" value="LysR_HTH_N"/>
</dbReference>
<dbReference type="SUPFAM" id="SSF46785">
    <property type="entry name" value="Winged helix' DNA-binding domain"/>
    <property type="match status" value="1"/>
</dbReference>
<evidence type="ECO:0000256" key="4">
    <source>
        <dbReference type="ARBA" id="ARBA00023159"/>
    </source>
</evidence>
<dbReference type="PROSITE" id="PS50931">
    <property type="entry name" value="HTH_LYSR"/>
    <property type="match status" value="1"/>
</dbReference>
<dbReference type="KEGG" id="tdu:QJT80_09330"/>
<dbReference type="GO" id="GO:0003700">
    <property type="term" value="F:DNA-binding transcription factor activity"/>
    <property type="evidence" value="ECO:0007669"/>
    <property type="project" value="InterPro"/>
</dbReference>
<dbReference type="PANTHER" id="PTHR30293:SF2">
    <property type="entry name" value="TRANSCRIPTIONAL ACTIVATOR PROTEIN NHAR"/>
    <property type="match status" value="1"/>
</dbReference>
<keyword evidence="4" id="KW-0010">Activator</keyword>
<evidence type="ECO:0000256" key="1">
    <source>
        <dbReference type="ARBA" id="ARBA00009437"/>
    </source>
</evidence>
<dbReference type="InterPro" id="IPR036390">
    <property type="entry name" value="WH_DNA-bd_sf"/>
</dbReference>
<name>A0AA95KJ98_9GAMM</name>
<sequence length="302" mass="33320">MLNYKHLYYFREVATTGSIARASERLHLTPQTISGQLSLLEESFGAELFKKNGRNLELTEAGQMALKYADEIFQAGAELEDAMLHYPLGQARILRVGVSDVVPKAIAYRLLQPALNNTVSTRIVCIEGSLPDLLAQLAVHRLELVLADSPIPPTMNVRGFSHELGSSTVSFFAHNSLLPRLQGEFPDCLNQAPLLIPTEGSSVRRKLRQWFHEQRIHPTMVGEFDDSALMQAFGAAGTGVFPAPSALEQSLTQEGQLQVLGRVDSVSEQFFAISAEKRITHSAVKAITENAEQFLQKKHGNK</sequence>
<dbReference type="Proteomes" id="UP001300672">
    <property type="component" value="Chromosome"/>
</dbReference>
<dbReference type="InterPro" id="IPR036388">
    <property type="entry name" value="WH-like_DNA-bd_sf"/>
</dbReference>
<organism evidence="7">
    <name type="scientific">Candidatus Thiocaldithrix dubininis</name>
    <dbReference type="NCBI Taxonomy" id="3080823"/>
    <lineage>
        <taxon>Bacteria</taxon>
        <taxon>Pseudomonadati</taxon>
        <taxon>Pseudomonadota</taxon>
        <taxon>Gammaproteobacteria</taxon>
        <taxon>Thiotrichales</taxon>
        <taxon>Thiotrichaceae</taxon>
        <taxon>Candidatus Thiocaldithrix</taxon>
    </lineage>
</organism>
<dbReference type="GO" id="GO:2000142">
    <property type="term" value="P:regulation of DNA-templated transcription initiation"/>
    <property type="evidence" value="ECO:0007669"/>
    <property type="project" value="TreeGrafter"/>
</dbReference>
<evidence type="ECO:0000256" key="5">
    <source>
        <dbReference type="ARBA" id="ARBA00023163"/>
    </source>
</evidence>
<dbReference type="EMBL" id="CP124755">
    <property type="protein sequence ID" value="WGZ89703.1"/>
    <property type="molecule type" value="Genomic_DNA"/>
</dbReference>
<dbReference type="AlphaFoldDB" id="A0AA95KJ98"/>
<keyword evidence="5" id="KW-0804">Transcription</keyword>
<dbReference type="SUPFAM" id="SSF53850">
    <property type="entry name" value="Periplasmic binding protein-like II"/>
    <property type="match status" value="1"/>
</dbReference>
<evidence type="ECO:0000256" key="2">
    <source>
        <dbReference type="ARBA" id="ARBA00023015"/>
    </source>
</evidence>
<protein>
    <submittedName>
        <fullName evidence="7">Transcriptional activator NhaR</fullName>
    </submittedName>
</protein>
<keyword evidence="3" id="KW-0238">DNA-binding</keyword>
<dbReference type="Pfam" id="PF00126">
    <property type="entry name" value="HTH_1"/>
    <property type="match status" value="1"/>
</dbReference>
<comment type="similarity">
    <text evidence="1">Belongs to the LysR transcriptional regulatory family.</text>
</comment>
<dbReference type="Gene3D" id="1.10.10.10">
    <property type="entry name" value="Winged helix-like DNA-binding domain superfamily/Winged helix DNA-binding domain"/>
    <property type="match status" value="1"/>
</dbReference>
<gene>
    <name evidence="7" type="primary">nhaR</name>
    <name evidence="7" type="ORF">QJT80_09330</name>
</gene>
<evidence type="ECO:0000313" key="7">
    <source>
        <dbReference type="EMBL" id="WGZ89703.1"/>
    </source>
</evidence>
<evidence type="ECO:0000259" key="6">
    <source>
        <dbReference type="PROSITE" id="PS50931"/>
    </source>
</evidence>
<dbReference type="NCBIfam" id="NF008284">
    <property type="entry name" value="PRK11062.1"/>
    <property type="match status" value="1"/>
</dbReference>
<reference evidence="7" key="1">
    <citation type="journal article" date="2023" name="Int. J. Mol. Sci.">
        <title>Metagenomics Revealed a New Genus 'Candidatus Thiocaldithrix dubininis' gen. nov., sp. nov. and a New Species 'Candidatus Thiothrix putei' sp. nov. in the Family Thiotrichaceae, Some Members of Which Have Traits of Both Na+- and H+-Motive Energetics.</title>
        <authorList>
            <person name="Ravin N.V."/>
            <person name="Muntyan M.S."/>
            <person name="Smolyakov D.D."/>
            <person name="Rudenko T.S."/>
            <person name="Beletsky A.V."/>
            <person name="Mardanov A.V."/>
            <person name="Grabovich M.Y."/>
        </authorList>
    </citation>
    <scope>NUCLEOTIDE SEQUENCE</scope>
    <source>
        <strain evidence="7">GKL-01</strain>
    </source>
</reference>
<dbReference type="InterPro" id="IPR005119">
    <property type="entry name" value="LysR_subst-bd"/>
</dbReference>
<dbReference type="PANTHER" id="PTHR30293">
    <property type="entry name" value="TRANSCRIPTIONAL REGULATORY PROTEIN NAC-RELATED"/>
    <property type="match status" value="1"/>
</dbReference>
<dbReference type="Pfam" id="PF03466">
    <property type="entry name" value="LysR_substrate"/>
    <property type="match status" value="1"/>
</dbReference>
<accession>A0AA95KJ98</accession>
<dbReference type="Gene3D" id="3.40.190.290">
    <property type="match status" value="1"/>
</dbReference>
<keyword evidence="2" id="KW-0805">Transcription regulation</keyword>